<protein>
    <submittedName>
        <fullName evidence="2">DUF1917-domain-containing protein</fullName>
    </submittedName>
</protein>
<keyword evidence="3" id="KW-1185">Reference proteome</keyword>
<gene>
    <name evidence="2" type="ORF">K469DRAFT_543685</name>
</gene>
<sequence>MLAATPPVPPAELHNIYEGKLDSWQLHESIDNFLERLPPATTSVALCPWIWVANPHRGGQGKSSRILVDEFTERGVELLQQSQQKRGDIQAQNSNKPKGVVAKMLSRESELLKQQITDIAKEKNVIAGKWMLFPRIEDLTRVWRLIAEGTVENRLGSTAKVATDQGGSDSRLICVYTKDFSDTEDVRRVLQELDAMGLVGSGQGIYYKSDAYTYLDIYGKNAAEYGLQASIYSSQKMLASVNSSQSKSTPQRKQSTLDAFCRV</sequence>
<evidence type="ECO:0000256" key="1">
    <source>
        <dbReference type="ARBA" id="ARBA00010568"/>
    </source>
</evidence>
<dbReference type="OrthoDB" id="10067381at2759"/>
<evidence type="ECO:0000313" key="2">
    <source>
        <dbReference type="EMBL" id="KAF2195498.1"/>
    </source>
</evidence>
<name>A0A6A6EXJ0_9PEZI</name>
<comment type="similarity">
    <text evidence="1">Belongs to the UPF0696 family.</text>
</comment>
<dbReference type="EMBL" id="ML994610">
    <property type="protein sequence ID" value="KAF2195498.1"/>
    <property type="molecule type" value="Genomic_DNA"/>
</dbReference>
<dbReference type="InterPro" id="IPR015034">
    <property type="entry name" value="Bles03"/>
</dbReference>
<evidence type="ECO:0000313" key="3">
    <source>
        <dbReference type="Proteomes" id="UP000800200"/>
    </source>
</evidence>
<accession>A0A6A6EXJ0</accession>
<dbReference type="Pfam" id="PF08939">
    <property type="entry name" value="Bles03"/>
    <property type="match status" value="1"/>
</dbReference>
<dbReference type="SUPFAM" id="SSF55418">
    <property type="entry name" value="eIF4e-like"/>
    <property type="match status" value="1"/>
</dbReference>
<dbReference type="PANTHER" id="PTHR31977:SF1">
    <property type="entry name" value="UPF0696 PROTEIN C11ORF68"/>
    <property type="match status" value="1"/>
</dbReference>
<organism evidence="2 3">
    <name type="scientific">Zopfia rhizophila CBS 207.26</name>
    <dbReference type="NCBI Taxonomy" id="1314779"/>
    <lineage>
        <taxon>Eukaryota</taxon>
        <taxon>Fungi</taxon>
        <taxon>Dikarya</taxon>
        <taxon>Ascomycota</taxon>
        <taxon>Pezizomycotina</taxon>
        <taxon>Dothideomycetes</taxon>
        <taxon>Dothideomycetes incertae sedis</taxon>
        <taxon>Zopfiaceae</taxon>
        <taxon>Zopfia</taxon>
    </lineage>
</organism>
<proteinExistence type="inferred from homology"/>
<dbReference type="Proteomes" id="UP000800200">
    <property type="component" value="Unassembled WGS sequence"/>
</dbReference>
<dbReference type="PANTHER" id="PTHR31977">
    <property type="entry name" value="UPF0696 PROTEIN C11ORF68"/>
    <property type="match status" value="1"/>
</dbReference>
<dbReference type="InterPro" id="IPR023398">
    <property type="entry name" value="TIF_eIF4e-like"/>
</dbReference>
<reference evidence="2" key="1">
    <citation type="journal article" date="2020" name="Stud. Mycol.">
        <title>101 Dothideomycetes genomes: a test case for predicting lifestyles and emergence of pathogens.</title>
        <authorList>
            <person name="Haridas S."/>
            <person name="Albert R."/>
            <person name="Binder M."/>
            <person name="Bloem J."/>
            <person name="Labutti K."/>
            <person name="Salamov A."/>
            <person name="Andreopoulos B."/>
            <person name="Baker S."/>
            <person name="Barry K."/>
            <person name="Bills G."/>
            <person name="Bluhm B."/>
            <person name="Cannon C."/>
            <person name="Castanera R."/>
            <person name="Culley D."/>
            <person name="Daum C."/>
            <person name="Ezra D."/>
            <person name="Gonzalez J."/>
            <person name="Henrissat B."/>
            <person name="Kuo A."/>
            <person name="Liang C."/>
            <person name="Lipzen A."/>
            <person name="Lutzoni F."/>
            <person name="Magnuson J."/>
            <person name="Mondo S."/>
            <person name="Nolan M."/>
            <person name="Ohm R."/>
            <person name="Pangilinan J."/>
            <person name="Park H.-J."/>
            <person name="Ramirez L."/>
            <person name="Alfaro M."/>
            <person name="Sun H."/>
            <person name="Tritt A."/>
            <person name="Yoshinaga Y."/>
            <person name="Zwiers L.-H."/>
            <person name="Turgeon B."/>
            <person name="Goodwin S."/>
            <person name="Spatafora J."/>
            <person name="Crous P."/>
            <person name="Grigoriev I."/>
        </authorList>
    </citation>
    <scope>NUCLEOTIDE SEQUENCE</scope>
    <source>
        <strain evidence="2">CBS 207.26</strain>
    </source>
</reference>
<dbReference type="AlphaFoldDB" id="A0A6A6EXJ0"/>
<dbReference type="Gene3D" id="3.30.760.10">
    <property type="entry name" value="RNA Cap, Translation Initiation Factor Eif4e"/>
    <property type="match status" value="1"/>
</dbReference>